<dbReference type="AlphaFoldDB" id="A0A2J6RR96"/>
<evidence type="ECO:0000313" key="3">
    <source>
        <dbReference type="Proteomes" id="UP000235786"/>
    </source>
</evidence>
<protein>
    <submittedName>
        <fullName evidence="2">Uncharacterized protein</fullName>
    </submittedName>
</protein>
<feature type="chain" id="PRO_5014405464" evidence="1">
    <location>
        <begin position="23"/>
        <end position="218"/>
    </location>
</feature>
<gene>
    <name evidence="2" type="ORF">L207DRAFT_512431</name>
</gene>
<keyword evidence="1" id="KW-0732">Signal</keyword>
<accession>A0A2J6RR96</accession>
<keyword evidence="3" id="KW-1185">Reference proteome</keyword>
<feature type="signal peptide" evidence="1">
    <location>
        <begin position="1"/>
        <end position="22"/>
    </location>
</feature>
<sequence length="218" mass="22884">MIKFLSVLSLLLSILVLTVAQALTISGVPAQWNIAATYAVALNGGLPPYDIWLSDSQGNRLEFLMNQTYILDPTLMLNPGPLLALGNQYYIGVSDLGGFETASPLFELVSLDGSSASTGTASCPSFPVSTTTVTVTSIQSVQLGSSPTAIPTFSCPSLRSSSLLTVTKITETKTETLFATQNDTTTKDDKTTITITETSAGTKKVTTTVTVTATKTKG</sequence>
<evidence type="ECO:0000256" key="1">
    <source>
        <dbReference type="SAM" id="SignalP"/>
    </source>
</evidence>
<name>A0A2J6RR96_HYAVF</name>
<reference evidence="2 3" key="1">
    <citation type="submission" date="2016-04" db="EMBL/GenBank/DDBJ databases">
        <title>A degradative enzymes factory behind the ericoid mycorrhizal symbiosis.</title>
        <authorList>
            <consortium name="DOE Joint Genome Institute"/>
            <person name="Martino E."/>
            <person name="Morin E."/>
            <person name="Grelet G."/>
            <person name="Kuo A."/>
            <person name="Kohler A."/>
            <person name="Daghino S."/>
            <person name="Barry K."/>
            <person name="Choi C."/>
            <person name="Cichocki N."/>
            <person name="Clum A."/>
            <person name="Copeland A."/>
            <person name="Hainaut M."/>
            <person name="Haridas S."/>
            <person name="Labutti K."/>
            <person name="Lindquist E."/>
            <person name="Lipzen A."/>
            <person name="Khouja H.-R."/>
            <person name="Murat C."/>
            <person name="Ohm R."/>
            <person name="Olson A."/>
            <person name="Spatafora J."/>
            <person name="Veneault-Fourrey C."/>
            <person name="Henrissat B."/>
            <person name="Grigoriev I."/>
            <person name="Martin F."/>
            <person name="Perotto S."/>
        </authorList>
    </citation>
    <scope>NUCLEOTIDE SEQUENCE [LARGE SCALE GENOMIC DNA]</scope>
    <source>
        <strain evidence="2 3">F</strain>
    </source>
</reference>
<organism evidence="2 3">
    <name type="scientific">Hyaloscypha variabilis (strain UAMH 11265 / GT02V1 / F)</name>
    <name type="common">Meliniomyces variabilis</name>
    <dbReference type="NCBI Taxonomy" id="1149755"/>
    <lineage>
        <taxon>Eukaryota</taxon>
        <taxon>Fungi</taxon>
        <taxon>Dikarya</taxon>
        <taxon>Ascomycota</taxon>
        <taxon>Pezizomycotina</taxon>
        <taxon>Leotiomycetes</taxon>
        <taxon>Helotiales</taxon>
        <taxon>Hyaloscyphaceae</taxon>
        <taxon>Hyaloscypha</taxon>
        <taxon>Hyaloscypha variabilis</taxon>
    </lineage>
</organism>
<evidence type="ECO:0000313" key="2">
    <source>
        <dbReference type="EMBL" id="PMD41046.1"/>
    </source>
</evidence>
<dbReference type="EMBL" id="KZ613945">
    <property type="protein sequence ID" value="PMD41046.1"/>
    <property type="molecule type" value="Genomic_DNA"/>
</dbReference>
<proteinExistence type="predicted"/>
<dbReference type="Proteomes" id="UP000235786">
    <property type="component" value="Unassembled WGS sequence"/>
</dbReference>